<organism evidence="9 10">
    <name type="scientific">Labrys miyagiensis</name>
    <dbReference type="NCBI Taxonomy" id="346912"/>
    <lineage>
        <taxon>Bacteria</taxon>
        <taxon>Pseudomonadati</taxon>
        <taxon>Pseudomonadota</taxon>
        <taxon>Alphaproteobacteria</taxon>
        <taxon>Hyphomicrobiales</taxon>
        <taxon>Xanthobacteraceae</taxon>
        <taxon>Labrys</taxon>
    </lineage>
</organism>
<evidence type="ECO:0000313" key="9">
    <source>
        <dbReference type="EMBL" id="GLS18607.1"/>
    </source>
</evidence>
<dbReference type="InterPro" id="IPR032694">
    <property type="entry name" value="CopC/D"/>
</dbReference>
<evidence type="ECO:0000313" key="10">
    <source>
        <dbReference type="Proteomes" id="UP001156882"/>
    </source>
</evidence>
<feature type="chain" id="PRO_5046259878" description="CopC domain-containing protein" evidence="7">
    <location>
        <begin position="24"/>
        <end position="122"/>
    </location>
</feature>
<dbReference type="InterPro" id="IPR014756">
    <property type="entry name" value="Ig_E-set"/>
</dbReference>
<accession>A0ABQ6CG45</accession>
<evidence type="ECO:0000256" key="5">
    <source>
        <dbReference type="ARBA" id="ARBA00022764"/>
    </source>
</evidence>
<feature type="domain" description="CopC" evidence="8">
    <location>
        <begin position="24"/>
        <end position="120"/>
    </location>
</feature>
<evidence type="ECO:0000256" key="2">
    <source>
        <dbReference type="ARBA" id="ARBA00010509"/>
    </source>
</evidence>
<evidence type="ECO:0000256" key="6">
    <source>
        <dbReference type="ARBA" id="ARBA00023008"/>
    </source>
</evidence>
<evidence type="ECO:0000259" key="8">
    <source>
        <dbReference type="Pfam" id="PF04234"/>
    </source>
</evidence>
<feature type="signal peptide" evidence="7">
    <location>
        <begin position="1"/>
        <end position="23"/>
    </location>
</feature>
<dbReference type="Gene3D" id="2.60.40.1220">
    <property type="match status" value="1"/>
</dbReference>
<dbReference type="PANTHER" id="PTHR34820">
    <property type="entry name" value="INNER MEMBRANE PROTEIN YEBZ"/>
    <property type="match status" value="1"/>
</dbReference>
<dbReference type="RefSeq" id="WP_284311476.1">
    <property type="nucleotide sequence ID" value="NZ_BSPC01000014.1"/>
</dbReference>
<proteinExistence type="inferred from homology"/>
<gene>
    <name evidence="9" type="ORF">GCM10007874_16240</name>
</gene>
<dbReference type="InterPro" id="IPR014755">
    <property type="entry name" value="Cu-Rt/internalin_Ig-like"/>
</dbReference>
<evidence type="ECO:0000256" key="7">
    <source>
        <dbReference type="SAM" id="SignalP"/>
    </source>
</evidence>
<reference evidence="10" key="1">
    <citation type="journal article" date="2019" name="Int. J. Syst. Evol. Microbiol.">
        <title>The Global Catalogue of Microorganisms (GCM) 10K type strain sequencing project: providing services to taxonomists for standard genome sequencing and annotation.</title>
        <authorList>
            <consortium name="The Broad Institute Genomics Platform"/>
            <consortium name="The Broad Institute Genome Sequencing Center for Infectious Disease"/>
            <person name="Wu L."/>
            <person name="Ma J."/>
        </authorList>
    </citation>
    <scope>NUCLEOTIDE SEQUENCE [LARGE SCALE GENOMIC DNA]</scope>
    <source>
        <strain evidence="10">NBRC 101365</strain>
    </source>
</reference>
<comment type="caution">
    <text evidence="9">The sequence shown here is derived from an EMBL/GenBank/DDBJ whole genome shotgun (WGS) entry which is preliminary data.</text>
</comment>
<sequence length="122" mass="12164">MKSSKAIPLGALFSVALASSALAHARLQATVPAANGTVQAAPASLTLDFSEGLELKLSGVKVTGPGGAAVSTGTPALSPTDDKVMTVPLTGPLGPGAYTVEWHAVAKDTHATHGAYTFTVKP</sequence>
<dbReference type="SUPFAM" id="SSF81296">
    <property type="entry name" value="E set domains"/>
    <property type="match status" value="1"/>
</dbReference>
<evidence type="ECO:0000256" key="1">
    <source>
        <dbReference type="ARBA" id="ARBA00004418"/>
    </source>
</evidence>
<protein>
    <recommendedName>
        <fullName evidence="8">CopC domain-containing protein</fullName>
    </recommendedName>
</protein>
<evidence type="ECO:0000256" key="3">
    <source>
        <dbReference type="ARBA" id="ARBA00022723"/>
    </source>
</evidence>
<dbReference type="InterPro" id="IPR007348">
    <property type="entry name" value="CopC_dom"/>
</dbReference>
<dbReference type="Proteomes" id="UP001156882">
    <property type="component" value="Unassembled WGS sequence"/>
</dbReference>
<dbReference type="EMBL" id="BSPC01000014">
    <property type="protein sequence ID" value="GLS18607.1"/>
    <property type="molecule type" value="Genomic_DNA"/>
</dbReference>
<evidence type="ECO:0000256" key="4">
    <source>
        <dbReference type="ARBA" id="ARBA00022729"/>
    </source>
</evidence>
<dbReference type="NCBIfam" id="NF033814">
    <property type="entry name" value="copper_CopC"/>
    <property type="match status" value="1"/>
</dbReference>
<name>A0ABQ6CG45_9HYPH</name>
<dbReference type="Pfam" id="PF04234">
    <property type="entry name" value="CopC"/>
    <property type="match status" value="1"/>
</dbReference>
<keyword evidence="4 7" id="KW-0732">Signal</keyword>
<comment type="similarity">
    <text evidence="2">Belongs to the CopC family.</text>
</comment>
<comment type="subcellular location">
    <subcellularLocation>
        <location evidence="1">Periplasm</location>
    </subcellularLocation>
</comment>
<dbReference type="InterPro" id="IPR047685">
    <property type="entry name" value="CopC-like"/>
</dbReference>
<keyword evidence="6" id="KW-0186">Copper</keyword>
<keyword evidence="5" id="KW-0574">Periplasm</keyword>
<keyword evidence="10" id="KW-1185">Reference proteome</keyword>
<dbReference type="PANTHER" id="PTHR34820:SF4">
    <property type="entry name" value="INNER MEMBRANE PROTEIN YEBZ"/>
    <property type="match status" value="1"/>
</dbReference>
<keyword evidence="3" id="KW-0479">Metal-binding</keyword>